<keyword evidence="4" id="KW-0808">Transferase</keyword>
<dbReference type="InterPro" id="IPR002685">
    <property type="entry name" value="Glyco_trans_15"/>
</dbReference>
<evidence type="ECO:0000256" key="6">
    <source>
        <dbReference type="PIRSR" id="PIRSR018153-1"/>
    </source>
</evidence>
<dbReference type="GO" id="GO:0005794">
    <property type="term" value="C:Golgi apparatus"/>
    <property type="evidence" value="ECO:0007669"/>
    <property type="project" value="TreeGrafter"/>
</dbReference>
<comment type="subcellular location">
    <subcellularLocation>
        <location evidence="1">Membrane</location>
        <topology evidence="1">Single-pass type II membrane protein</topology>
    </subcellularLocation>
</comment>
<dbReference type="Proteomes" id="UP000002866">
    <property type="component" value="Chromosome 2"/>
</dbReference>
<keyword evidence="7" id="KW-1133">Transmembrane helix</keyword>
<dbReference type="OrthoDB" id="439943at2759"/>
<accession>I2GY18</accession>
<evidence type="ECO:0000256" key="1">
    <source>
        <dbReference type="ARBA" id="ARBA00004606"/>
    </source>
</evidence>
<keyword evidence="7" id="KW-0472">Membrane</keyword>
<dbReference type="KEGG" id="tbl:TBLA_0B01770"/>
<dbReference type="GeneID" id="14494175"/>
<gene>
    <name evidence="8" type="primary">TBLA0B01770</name>
    <name evidence="8" type="ORF">TBLA_0B01770</name>
</gene>
<evidence type="ECO:0000313" key="9">
    <source>
        <dbReference type="Proteomes" id="UP000002866"/>
    </source>
</evidence>
<reference evidence="8 9" key="1">
    <citation type="journal article" date="2011" name="Proc. Natl. Acad. Sci. U.S.A.">
        <title>Evolutionary erosion of yeast sex chromosomes by mating-type switching accidents.</title>
        <authorList>
            <person name="Gordon J.L."/>
            <person name="Armisen D."/>
            <person name="Proux-Wera E."/>
            <person name="Oheigeartaigh S.S."/>
            <person name="Byrne K.P."/>
            <person name="Wolfe K.H."/>
        </authorList>
    </citation>
    <scope>NUCLEOTIDE SEQUENCE [LARGE SCALE GENOMIC DNA]</scope>
    <source>
        <strain evidence="9">ATCC 34711 / CBS 6284 / DSM 70876 / NBRC 10599 / NRRL Y-10934 / UCD 77-7</strain>
    </source>
</reference>
<evidence type="ECO:0000256" key="7">
    <source>
        <dbReference type="SAM" id="Phobius"/>
    </source>
</evidence>
<comment type="similarity">
    <text evidence="2">Belongs to the glycosyltransferase 15 family.</text>
</comment>
<dbReference type="GO" id="GO:0016020">
    <property type="term" value="C:membrane"/>
    <property type="evidence" value="ECO:0007669"/>
    <property type="project" value="UniProtKB-SubCell"/>
</dbReference>
<evidence type="ECO:0000313" key="8">
    <source>
        <dbReference type="EMBL" id="CCH59020.1"/>
    </source>
</evidence>
<evidence type="ECO:0000256" key="2">
    <source>
        <dbReference type="ARBA" id="ARBA00007677"/>
    </source>
</evidence>
<dbReference type="Gene3D" id="3.90.550.10">
    <property type="entry name" value="Spore Coat Polysaccharide Biosynthesis Protein SpsA, Chain A"/>
    <property type="match status" value="1"/>
</dbReference>
<name>I2GY18_HENB6</name>
<dbReference type="SUPFAM" id="SSF53448">
    <property type="entry name" value="Nucleotide-diphospho-sugar transferases"/>
    <property type="match status" value="1"/>
</dbReference>
<dbReference type="PANTHER" id="PTHR31121:SF6">
    <property type="entry name" value="ALPHA-1,2 MANNOSYLTRANSFERASE KTR1"/>
    <property type="match status" value="1"/>
</dbReference>
<evidence type="ECO:0000256" key="3">
    <source>
        <dbReference type="ARBA" id="ARBA00022676"/>
    </source>
</evidence>
<dbReference type="PIRSF" id="PIRSF018153">
    <property type="entry name" value="Glyco_trans_15"/>
    <property type="match status" value="1"/>
</dbReference>
<dbReference type="InterPro" id="IPR029044">
    <property type="entry name" value="Nucleotide-diphossugar_trans"/>
</dbReference>
<proteinExistence type="inferred from homology"/>
<dbReference type="Pfam" id="PF01793">
    <property type="entry name" value="Glyco_transf_15"/>
    <property type="match status" value="1"/>
</dbReference>
<dbReference type="GO" id="GO:0006487">
    <property type="term" value="P:protein N-linked glycosylation"/>
    <property type="evidence" value="ECO:0007669"/>
    <property type="project" value="TreeGrafter"/>
</dbReference>
<feature type="transmembrane region" description="Helical" evidence="7">
    <location>
        <begin position="42"/>
        <end position="63"/>
    </location>
</feature>
<dbReference type="PANTHER" id="PTHR31121">
    <property type="entry name" value="ALPHA-1,2 MANNOSYLTRANSFERASE KTR1"/>
    <property type="match status" value="1"/>
</dbReference>
<keyword evidence="5" id="KW-0735">Signal-anchor</keyword>
<evidence type="ECO:0000256" key="5">
    <source>
        <dbReference type="ARBA" id="ARBA00022968"/>
    </source>
</evidence>
<dbReference type="InParanoid" id="I2GY18"/>
<dbReference type="HOGENOM" id="CLU_024327_4_1_1"/>
<dbReference type="eggNOG" id="KOG4472">
    <property type="taxonomic scope" value="Eukaryota"/>
</dbReference>
<protein>
    <submittedName>
        <fullName evidence="8">Uncharacterized protein</fullName>
    </submittedName>
</protein>
<dbReference type="RefSeq" id="XP_004178539.1">
    <property type="nucleotide sequence ID" value="XM_004178491.1"/>
</dbReference>
<evidence type="ECO:0000256" key="4">
    <source>
        <dbReference type="ARBA" id="ARBA00022679"/>
    </source>
</evidence>
<dbReference type="EMBL" id="HE806317">
    <property type="protein sequence ID" value="CCH59020.1"/>
    <property type="molecule type" value="Genomic_DNA"/>
</dbReference>
<keyword evidence="7" id="KW-0812">Transmembrane</keyword>
<feature type="active site" description="Nucleophile" evidence="6">
    <location>
        <position position="313"/>
    </location>
</feature>
<dbReference type="GO" id="GO:0000026">
    <property type="term" value="F:alpha-1,2-mannosyltransferase activity"/>
    <property type="evidence" value="ECO:0007669"/>
    <property type="project" value="TreeGrafter"/>
</dbReference>
<dbReference type="AlphaFoldDB" id="I2GY18"/>
<keyword evidence="9" id="KW-1185">Reference proteome</keyword>
<sequence length="427" mass="51240">MEDQISKRNKETRIMKEDIEKNDLSKDDKRNKIKRRGGMKKYQRWIIILISLSISIFFVIPYIKTFTFGFNGKMEEGKRLHHWIGRGYKYQRVEDPILNEDHDKAKGVLLSVVFPHELNKFIRTMQTMEDSFNVNFNYDWLILSNETFHQRDLTTLRGLASGKIQFGLIPEDEIRYPTNTDKKKMEKNMEKFVDKKVPFAKSMEMRQKNRYFSKFFYKHALLQPYDYFWRVDPDAVILCKIDYDVFRFMKDNNKTFGFISGSHTYAEVVDGLWNVTSKFMNNHPQLINKNNLIKFVKNDKDEFNRCQFLTNWEIASFKMFRNDKYEAYSAYLESLQGFFNELWPDNMVHTLFASIYLDREELYHFKNMGFDYNPFRICPIENEILARERCGCFATDDFTWHRLSCIPQYYELMGLTKKAPVSHNNYG</sequence>
<organism evidence="8 9">
    <name type="scientific">Henningerozyma blattae (strain ATCC 34711 / CBS 6284 / DSM 70876 / NBRC 10599 / NRRL Y-10934 / UCD 77-7)</name>
    <name type="common">Yeast</name>
    <name type="synonym">Tetrapisispora blattae</name>
    <dbReference type="NCBI Taxonomy" id="1071380"/>
    <lineage>
        <taxon>Eukaryota</taxon>
        <taxon>Fungi</taxon>
        <taxon>Dikarya</taxon>
        <taxon>Ascomycota</taxon>
        <taxon>Saccharomycotina</taxon>
        <taxon>Saccharomycetes</taxon>
        <taxon>Saccharomycetales</taxon>
        <taxon>Saccharomycetaceae</taxon>
        <taxon>Henningerozyma</taxon>
    </lineage>
</organism>
<keyword evidence="3" id="KW-0328">Glycosyltransferase</keyword>
<dbReference type="GO" id="GO:0000032">
    <property type="term" value="P:cell wall mannoprotein biosynthetic process"/>
    <property type="evidence" value="ECO:0007669"/>
    <property type="project" value="TreeGrafter"/>
</dbReference>